<dbReference type="AlphaFoldDB" id="A0AA36FVT5"/>
<proteinExistence type="inferred from homology"/>
<keyword evidence="9 14" id="KW-0472">Membrane</keyword>
<keyword evidence="10" id="KW-0325">Glycoprotein</keyword>
<keyword evidence="4 13" id="KW-0894">Sodium channel</keyword>
<evidence type="ECO:0000256" key="2">
    <source>
        <dbReference type="ARBA" id="ARBA00007193"/>
    </source>
</evidence>
<dbReference type="InterPro" id="IPR001873">
    <property type="entry name" value="ENaC"/>
</dbReference>
<keyword evidence="12 13" id="KW-0407">Ion channel</keyword>
<evidence type="ECO:0000256" key="7">
    <source>
        <dbReference type="ARBA" id="ARBA00023053"/>
    </source>
</evidence>
<keyword evidence="8 13" id="KW-0406">Ion transport</keyword>
<evidence type="ECO:0000256" key="9">
    <source>
        <dbReference type="ARBA" id="ARBA00023136"/>
    </source>
</evidence>
<comment type="similarity">
    <text evidence="2 13">Belongs to the amiloride-sensitive sodium channel (TC 1.A.6) family.</text>
</comment>
<dbReference type="Pfam" id="PF00858">
    <property type="entry name" value="ASC"/>
    <property type="match status" value="2"/>
</dbReference>
<evidence type="ECO:0000313" key="16">
    <source>
        <dbReference type="Proteomes" id="UP001177023"/>
    </source>
</evidence>
<evidence type="ECO:0000256" key="10">
    <source>
        <dbReference type="ARBA" id="ARBA00023180"/>
    </source>
</evidence>
<evidence type="ECO:0000313" key="15">
    <source>
        <dbReference type="EMBL" id="CAJ0566797.1"/>
    </source>
</evidence>
<evidence type="ECO:0000256" key="12">
    <source>
        <dbReference type="ARBA" id="ARBA00023303"/>
    </source>
</evidence>
<name>A0AA36FVT5_9BILA</name>
<evidence type="ECO:0000256" key="4">
    <source>
        <dbReference type="ARBA" id="ARBA00022461"/>
    </source>
</evidence>
<comment type="caution">
    <text evidence="15">The sequence shown here is derived from an EMBL/GenBank/DDBJ whole genome shotgun (WGS) entry which is preliminary data.</text>
</comment>
<sequence length="712" mass="83339">MHDEEEEKILYKEPKHRIVLHVYDDESKEFTSLTTYHGMIRIYSSHTWPSRIFWSLVVVTCLVLFILHSGLMLQFYHSKPTFRKFTHEIMEREDLPDVTVCRENGFKDKLWKKYNLTDYGVNVISRILRHEYLDEKERAIMNRLHKKLSVEEIYTNYSLACRELFSSLQVGGSRIEPCKYAQKIMTEYGTCWSLGRWPTKRPNERVRIQVRNPGAKSNVIVHVHSRLVPPSISAKGIHVPPNRTAHMIVHPNIVDYLEIGSWGTCSKEWDKSIPAKHDYTLTHCFRYCLAAQFLKGCGCAPFHINHFGNTTCTLIKMNSNITEIIIDFPSNKLVRIKQYKRFQATDLLSYVAGSMGLFLGMSCWKKISGYWLARIGNHPSSKCRKRGYTHCQEISYWTGCGVVPHRRPDLAQDQRGPFRIRCPIQTTAKREGDYPIFRGSDFDKTRQIGPELLVKTSRSGRPLADHDQFGMDFDVEYSLNKNNRWELPDIIASEFPVDQQTTIAAVKDHDQFGMDFNVEYSLNKNNRWELPEIIASELPRYKRATLSTINVELALSKKERQKIQESKNYDERYHLKGATAQTFQESIDGEIKKKASKTGRTQLRTWNNPKKHSRPHDYEEEGRVICICGKCKPTQKENIVDYTVVTYTSTCRDGDRRNYRQGMHTVDETEEPQYYWQKPEPKYSKMVVDYLPKKKKNEMRRLKHEKHTYAEE</sequence>
<accession>A0AA36FVT5</accession>
<evidence type="ECO:0000256" key="8">
    <source>
        <dbReference type="ARBA" id="ARBA00023065"/>
    </source>
</evidence>
<gene>
    <name evidence="15" type="ORF">MSPICULIGERA_LOCUS5382</name>
</gene>
<keyword evidence="11 13" id="KW-0739">Sodium transport</keyword>
<dbReference type="Proteomes" id="UP001177023">
    <property type="component" value="Unassembled WGS sequence"/>
</dbReference>
<evidence type="ECO:0000256" key="6">
    <source>
        <dbReference type="ARBA" id="ARBA00022989"/>
    </source>
</evidence>
<dbReference type="GO" id="GO:0005886">
    <property type="term" value="C:plasma membrane"/>
    <property type="evidence" value="ECO:0007669"/>
    <property type="project" value="TreeGrafter"/>
</dbReference>
<dbReference type="PANTHER" id="PTHR11690:SF284">
    <property type="entry name" value="ACID-SENSING ION CHANNEL 1"/>
    <property type="match status" value="1"/>
</dbReference>
<feature type="transmembrane region" description="Helical" evidence="14">
    <location>
        <begin position="52"/>
        <end position="76"/>
    </location>
</feature>
<dbReference type="EMBL" id="CATQJA010001331">
    <property type="protein sequence ID" value="CAJ0566797.1"/>
    <property type="molecule type" value="Genomic_DNA"/>
</dbReference>
<evidence type="ECO:0000256" key="14">
    <source>
        <dbReference type="SAM" id="Phobius"/>
    </source>
</evidence>
<dbReference type="Gene3D" id="1.10.287.770">
    <property type="entry name" value="YojJ-like"/>
    <property type="match status" value="1"/>
</dbReference>
<keyword evidence="5 13" id="KW-0812">Transmembrane</keyword>
<evidence type="ECO:0000256" key="1">
    <source>
        <dbReference type="ARBA" id="ARBA00004141"/>
    </source>
</evidence>
<keyword evidence="6 14" id="KW-1133">Transmembrane helix</keyword>
<comment type="subcellular location">
    <subcellularLocation>
        <location evidence="1">Membrane</location>
        <topology evidence="1">Multi-pass membrane protein</topology>
    </subcellularLocation>
</comment>
<evidence type="ECO:0000256" key="5">
    <source>
        <dbReference type="ARBA" id="ARBA00022692"/>
    </source>
</evidence>
<evidence type="ECO:0000256" key="11">
    <source>
        <dbReference type="ARBA" id="ARBA00023201"/>
    </source>
</evidence>
<reference evidence="15" key="1">
    <citation type="submission" date="2023-06" db="EMBL/GenBank/DDBJ databases">
        <authorList>
            <person name="Delattre M."/>
        </authorList>
    </citation>
    <scope>NUCLEOTIDE SEQUENCE</scope>
    <source>
        <strain evidence="15">AF72</strain>
    </source>
</reference>
<keyword evidence="16" id="KW-1185">Reference proteome</keyword>
<dbReference type="PANTHER" id="PTHR11690">
    <property type="entry name" value="AMILORIDE-SENSITIVE SODIUM CHANNEL-RELATED"/>
    <property type="match status" value="1"/>
</dbReference>
<keyword evidence="7" id="KW-0915">Sodium</keyword>
<evidence type="ECO:0000256" key="3">
    <source>
        <dbReference type="ARBA" id="ARBA00022448"/>
    </source>
</evidence>
<evidence type="ECO:0000256" key="13">
    <source>
        <dbReference type="RuleBase" id="RU000679"/>
    </source>
</evidence>
<keyword evidence="3 13" id="KW-0813">Transport</keyword>
<organism evidence="15 16">
    <name type="scientific">Mesorhabditis spiculigera</name>
    <dbReference type="NCBI Taxonomy" id="96644"/>
    <lineage>
        <taxon>Eukaryota</taxon>
        <taxon>Metazoa</taxon>
        <taxon>Ecdysozoa</taxon>
        <taxon>Nematoda</taxon>
        <taxon>Chromadorea</taxon>
        <taxon>Rhabditida</taxon>
        <taxon>Rhabditina</taxon>
        <taxon>Rhabditomorpha</taxon>
        <taxon>Rhabditoidea</taxon>
        <taxon>Rhabditidae</taxon>
        <taxon>Mesorhabditinae</taxon>
        <taxon>Mesorhabditis</taxon>
    </lineage>
</organism>
<dbReference type="Gene3D" id="2.60.470.10">
    <property type="entry name" value="Acid-sensing ion channels like domains"/>
    <property type="match status" value="1"/>
</dbReference>
<dbReference type="GO" id="GO:0015280">
    <property type="term" value="F:ligand-gated sodium channel activity"/>
    <property type="evidence" value="ECO:0007669"/>
    <property type="project" value="TreeGrafter"/>
</dbReference>
<protein>
    <submittedName>
        <fullName evidence="15">Uncharacterized protein</fullName>
    </submittedName>
</protein>
<feature type="non-terminal residue" evidence="15">
    <location>
        <position position="1"/>
    </location>
</feature>